<dbReference type="EMBL" id="VUOB01000073">
    <property type="protein sequence ID" value="KAA2252706.1"/>
    <property type="molecule type" value="Genomic_DNA"/>
</dbReference>
<dbReference type="SUPFAM" id="SSF54506">
    <property type="entry name" value="Diaminopimelate epimerase-like"/>
    <property type="match status" value="1"/>
</dbReference>
<dbReference type="PANTHER" id="PTHR13774">
    <property type="entry name" value="PHENAZINE BIOSYNTHESIS PROTEIN"/>
    <property type="match status" value="1"/>
</dbReference>
<dbReference type="NCBIfam" id="TIGR00654">
    <property type="entry name" value="PhzF_family"/>
    <property type="match status" value="1"/>
</dbReference>
<dbReference type="InterPro" id="IPR003719">
    <property type="entry name" value="Phenazine_PhzF-like"/>
</dbReference>
<dbReference type="RefSeq" id="WP_149854161.1">
    <property type="nucleotide sequence ID" value="NZ_VUOB01000073.1"/>
</dbReference>
<dbReference type="OrthoDB" id="9788221at2"/>
<name>A0A5B2WQA2_9PSEU</name>
<reference evidence="2 3" key="2">
    <citation type="submission" date="2019-09" db="EMBL/GenBank/DDBJ databases">
        <authorList>
            <person name="Jin C."/>
        </authorList>
    </citation>
    <scope>NUCLEOTIDE SEQUENCE [LARGE SCALE GENOMIC DNA]</scope>
    <source>
        <strain evidence="2 3">AN110305</strain>
    </source>
</reference>
<dbReference type="AlphaFoldDB" id="A0A5B2WQA2"/>
<dbReference type="Gene3D" id="3.10.310.10">
    <property type="entry name" value="Diaminopimelate Epimerase, Chain A, domain 1"/>
    <property type="match status" value="2"/>
</dbReference>
<evidence type="ECO:0000313" key="3">
    <source>
        <dbReference type="Proteomes" id="UP000323454"/>
    </source>
</evidence>
<feature type="active site" evidence="1">
    <location>
        <position position="46"/>
    </location>
</feature>
<accession>A0A5B2WQA2</accession>
<dbReference type="GO" id="GO:0005737">
    <property type="term" value="C:cytoplasm"/>
    <property type="evidence" value="ECO:0007669"/>
    <property type="project" value="TreeGrafter"/>
</dbReference>
<comment type="caution">
    <text evidence="2">The sequence shown here is derived from an EMBL/GenBank/DDBJ whole genome shotgun (WGS) entry which is preliminary data.</text>
</comment>
<reference evidence="2 3" key="1">
    <citation type="submission" date="2019-09" db="EMBL/GenBank/DDBJ databases">
        <title>Goodfellowia gen. nov., a new genus of the Pseudonocardineae related to Actinoalloteichus, containing Goodfellowia coeruleoviolacea gen. nov., comb. nov. gen. nov., comb. nov.</title>
        <authorList>
            <person name="Labeda D."/>
        </authorList>
    </citation>
    <scope>NUCLEOTIDE SEQUENCE [LARGE SCALE GENOMIC DNA]</scope>
    <source>
        <strain evidence="2 3">AN110305</strain>
    </source>
</reference>
<organism evidence="2 3">
    <name type="scientific">Solihabitans fulvus</name>
    <dbReference type="NCBI Taxonomy" id="1892852"/>
    <lineage>
        <taxon>Bacteria</taxon>
        <taxon>Bacillati</taxon>
        <taxon>Actinomycetota</taxon>
        <taxon>Actinomycetes</taxon>
        <taxon>Pseudonocardiales</taxon>
        <taxon>Pseudonocardiaceae</taxon>
        <taxon>Solihabitans</taxon>
    </lineage>
</organism>
<sequence>MRVDFEIVEVFGTEPLSGGPLPVVLGAGARSDEVLLRLAARLAMPETVYLDRAATGELSVRICTPYVELGFAGHPLLGAAAVAVRRELAAPGWVRLHTRDGVVRVRVDREGRSATLEERPCAVGPEVPAEAVCAAVGLPASAAIGPVKVAGAGLAYACLPVGAATLHRARPLPERVAALPRRVPALAEVYGVAVLVPDLPVVRTRVFVPEPACAEDPATGSAALAQAAWLMDTVLPSGSPADLELRQGTDHLGYSRLNVRVRRSPGGRVLADVGGAVAGFASGTLTLDGGHAVDRSEPCG</sequence>
<proteinExistence type="predicted"/>
<gene>
    <name evidence="2" type="ORF">F0L68_34900</name>
</gene>
<dbReference type="Proteomes" id="UP000323454">
    <property type="component" value="Unassembled WGS sequence"/>
</dbReference>
<dbReference type="GO" id="GO:0016853">
    <property type="term" value="F:isomerase activity"/>
    <property type="evidence" value="ECO:0007669"/>
    <property type="project" value="TreeGrafter"/>
</dbReference>
<dbReference type="Pfam" id="PF02567">
    <property type="entry name" value="PhzC-PhzF"/>
    <property type="match status" value="1"/>
</dbReference>
<keyword evidence="3" id="KW-1185">Reference proteome</keyword>
<dbReference type="PANTHER" id="PTHR13774:SF32">
    <property type="entry name" value="ANTISENSE-ENHANCING SEQUENCE 1"/>
    <property type="match status" value="1"/>
</dbReference>
<evidence type="ECO:0000256" key="1">
    <source>
        <dbReference type="PIRSR" id="PIRSR016184-1"/>
    </source>
</evidence>
<dbReference type="PIRSF" id="PIRSF016184">
    <property type="entry name" value="PhzC_PhzF"/>
    <property type="match status" value="1"/>
</dbReference>
<protein>
    <submittedName>
        <fullName evidence="2">PhzF family phenazine biosynthesis protein</fullName>
    </submittedName>
</protein>
<evidence type="ECO:0000313" key="2">
    <source>
        <dbReference type="EMBL" id="KAA2252706.1"/>
    </source>
</evidence>